<dbReference type="Gene3D" id="3.40.50.1820">
    <property type="entry name" value="alpha/beta hydrolase"/>
    <property type="match status" value="1"/>
</dbReference>
<dbReference type="InterPro" id="IPR000073">
    <property type="entry name" value="AB_hydrolase_1"/>
</dbReference>
<accession>A0A5M6ZN60</accession>
<keyword evidence="2" id="KW-0378">Hydrolase</keyword>
<dbReference type="EMBL" id="VWOJ01000001">
    <property type="protein sequence ID" value="KAA5805137.1"/>
    <property type="molecule type" value="Genomic_DNA"/>
</dbReference>
<comment type="caution">
    <text evidence="2">The sequence shown here is derived from an EMBL/GenBank/DDBJ whole genome shotgun (WGS) entry which is preliminary data.</text>
</comment>
<keyword evidence="3" id="KW-1185">Reference proteome</keyword>
<dbReference type="RefSeq" id="WP_150022168.1">
    <property type="nucleotide sequence ID" value="NZ_VWOJ01000001.1"/>
</dbReference>
<name>A0A5M6ZN60_9PROT</name>
<organism evidence="2 3">
    <name type="scientific">Alkalicaulis satelles</name>
    <dbReference type="NCBI Taxonomy" id="2609175"/>
    <lineage>
        <taxon>Bacteria</taxon>
        <taxon>Pseudomonadati</taxon>
        <taxon>Pseudomonadota</taxon>
        <taxon>Alphaproteobacteria</taxon>
        <taxon>Maricaulales</taxon>
        <taxon>Maricaulaceae</taxon>
        <taxon>Alkalicaulis</taxon>
    </lineage>
</organism>
<dbReference type="AlphaFoldDB" id="A0A5M6ZN60"/>
<reference evidence="2 3" key="1">
    <citation type="submission" date="2019-09" db="EMBL/GenBank/DDBJ databases">
        <authorList>
            <person name="Kevbrin V."/>
            <person name="Grouzdev D.S."/>
        </authorList>
    </citation>
    <scope>NUCLEOTIDE SEQUENCE [LARGE SCALE GENOMIC DNA]</scope>
    <source>
        <strain evidence="2 3">G-192</strain>
    </source>
</reference>
<evidence type="ECO:0000313" key="3">
    <source>
        <dbReference type="Proteomes" id="UP000325122"/>
    </source>
</evidence>
<dbReference type="PRINTS" id="PR00111">
    <property type="entry name" value="ABHYDROLASE"/>
</dbReference>
<sequence>MAGGPALILDRRFRFDGHDVRYGVMGPEDAPVLWLLHGTPFNSQVWRRIAPVLARTRRVVFHDLLGYGASDKPDADVSLGVQNAVFTALMADLGAVRPDVIAHDFGGATALRSHLLDQVDYNALMVIDPVCVRPWGSPFVQHVREHEAAFATLPEYMHEALLRAYLQTAAASPLSADAYEAYIAPWRGEAGQRGFYRQIAQMDQAYTDMVEPLYGQIRAPLHILWGEADAWIPIEHGRRFASLTPAETLEPVPGSGHLMQEDRPEIITAAAERFFARHSPLD</sequence>
<dbReference type="Proteomes" id="UP000325122">
    <property type="component" value="Unassembled WGS sequence"/>
</dbReference>
<protein>
    <submittedName>
        <fullName evidence="2">Alpha/beta fold hydrolase</fullName>
    </submittedName>
</protein>
<dbReference type="Pfam" id="PF12697">
    <property type="entry name" value="Abhydrolase_6"/>
    <property type="match status" value="1"/>
</dbReference>
<gene>
    <name evidence="2" type="ORF">F1654_03890</name>
</gene>
<evidence type="ECO:0000313" key="2">
    <source>
        <dbReference type="EMBL" id="KAA5805137.1"/>
    </source>
</evidence>
<dbReference type="PANTHER" id="PTHR46438:SF11">
    <property type="entry name" value="LIPASE-RELATED"/>
    <property type="match status" value="1"/>
</dbReference>
<dbReference type="InterPro" id="IPR029058">
    <property type="entry name" value="AB_hydrolase_fold"/>
</dbReference>
<dbReference type="PANTHER" id="PTHR46438">
    <property type="entry name" value="ALPHA/BETA-HYDROLASES SUPERFAMILY PROTEIN"/>
    <property type="match status" value="1"/>
</dbReference>
<evidence type="ECO:0000259" key="1">
    <source>
        <dbReference type="Pfam" id="PF12697"/>
    </source>
</evidence>
<proteinExistence type="predicted"/>
<dbReference type="GO" id="GO:0016787">
    <property type="term" value="F:hydrolase activity"/>
    <property type="evidence" value="ECO:0007669"/>
    <property type="project" value="UniProtKB-KW"/>
</dbReference>
<feature type="domain" description="AB hydrolase-1" evidence="1">
    <location>
        <begin position="35"/>
        <end position="267"/>
    </location>
</feature>
<dbReference type="SUPFAM" id="SSF53474">
    <property type="entry name" value="alpha/beta-Hydrolases"/>
    <property type="match status" value="1"/>
</dbReference>